<sequence>MLTSFPFDERRTRAHFQTEFPYVLGSTNPCPTAVQTIKGLMGEMQRRQREEKGKAFSSAKVTWCLAAQTSSERLSRGSHFAASKQQHQHRQQHLDLHFRAAYLSTPAIVIMGPIKYEPFLDA</sequence>
<evidence type="ECO:0000313" key="1">
    <source>
        <dbReference type="EMBL" id="PGH04309.1"/>
    </source>
</evidence>
<dbReference type="EMBL" id="PDNA01000201">
    <property type="protein sequence ID" value="PGH04309.1"/>
    <property type="molecule type" value="Genomic_DNA"/>
</dbReference>
<comment type="caution">
    <text evidence="1">The sequence shown here is derived from an EMBL/GenBank/DDBJ whole genome shotgun (WGS) entry which is preliminary data.</text>
</comment>
<proteinExistence type="predicted"/>
<accession>A0A2B7X5Z5</accession>
<dbReference type="AlphaFoldDB" id="A0A2B7X5Z5"/>
<name>A0A2B7X5Z5_POLH7</name>
<organism evidence="1 2">
    <name type="scientific">Polytolypa hystricis (strain UAMH7299)</name>
    <dbReference type="NCBI Taxonomy" id="1447883"/>
    <lineage>
        <taxon>Eukaryota</taxon>
        <taxon>Fungi</taxon>
        <taxon>Dikarya</taxon>
        <taxon>Ascomycota</taxon>
        <taxon>Pezizomycotina</taxon>
        <taxon>Eurotiomycetes</taxon>
        <taxon>Eurotiomycetidae</taxon>
        <taxon>Onygenales</taxon>
        <taxon>Onygenales incertae sedis</taxon>
        <taxon>Polytolypa</taxon>
    </lineage>
</organism>
<evidence type="ECO:0000313" key="2">
    <source>
        <dbReference type="Proteomes" id="UP000224634"/>
    </source>
</evidence>
<reference evidence="1 2" key="1">
    <citation type="submission" date="2017-10" db="EMBL/GenBank/DDBJ databases">
        <title>Comparative genomics in systemic dimorphic fungi from Ajellomycetaceae.</title>
        <authorList>
            <person name="Munoz J.F."/>
            <person name="Mcewen J.G."/>
            <person name="Clay O.K."/>
            <person name="Cuomo C.A."/>
        </authorList>
    </citation>
    <scope>NUCLEOTIDE SEQUENCE [LARGE SCALE GENOMIC DNA]</scope>
    <source>
        <strain evidence="1 2">UAMH7299</strain>
    </source>
</reference>
<dbReference type="OrthoDB" id="5154220at2759"/>
<gene>
    <name evidence="1" type="ORF">AJ80_08532</name>
</gene>
<dbReference type="Proteomes" id="UP000224634">
    <property type="component" value="Unassembled WGS sequence"/>
</dbReference>
<protein>
    <submittedName>
        <fullName evidence="1">Uncharacterized protein</fullName>
    </submittedName>
</protein>
<keyword evidence="2" id="KW-1185">Reference proteome</keyword>